<name>A0A225E1R1_9BACT</name>
<gene>
    <name evidence="1" type="ORF">FRUB_03018</name>
</gene>
<organism evidence="1 2">
    <name type="scientific">Fimbriiglobus ruber</name>
    <dbReference type="NCBI Taxonomy" id="1908690"/>
    <lineage>
        <taxon>Bacteria</taxon>
        <taxon>Pseudomonadati</taxon>
        <taxon>Planctomycetota</taxon>
        <taxon>Planctomycetia</taxon>
        <taxon>Gemmatales</taxon>
        <taxon>Gemmataceae</taxon>
        <taxon>Fimbriiglobus</taxon>
    </lineage>
</organism>
<protein>
    <recommendedName>
        <fullName evidence="3">DUF5615 domain-containing protein</fullName>
    </recommendedName>
</protein>
<dbReference type="Proteomes" id="UP000214646">
    <property type="component" value="Unassembled WGS sequence"/>
</dbReference>
<evidence type="ECO:0000313" key="1">
    <source>
        <dbReference type="EMBL" id="OWK43419.1"/>
    </source>
</evidence>
<comment type="caution">
    <text evidence="1">The sequence shown here is derived from an EMBL/GenBank/DDBJ whole genome shotgun (WGS) entry which is preliminary data.</text>
</comment>
<evidence type="ECO:0008006" key="3">
    <source>
        <dbReference type="Google" id="ProtNLM"/>
    </source>
</evidence>
<evidence type="ECO:0000313" key="2">
    <source>
        <dbReference type="Proteomes" id="UP000214646"/>
    </source>
</evidence>
<reference evidence="2" key="1">
    <citation type="submission" date="2017-06" db="EMBL/GenBank/DDBJ databases">
        <title>Genome analysis of Fimbriiglobus ruber SP5, the first member of the order Planctomycetales with confirmed chitinolytic capability.</title>
        <authorList>
            <person name="Ravin N.V."/>
            <person name="Rakitin A.L."/>
            <person name="Ivanova A.A."/>
            <person name="Beletsky A.V."/>
            <person name="Kulichevskaya I.S."/>
            <person name="Mardanov A.V."/>
            <person name="Dedysh S.N."/>
        </authorList>
    </citation>
    <scope>NUCLEOTIDE SEQUENCE [LARGE SCALE GENOMIC DNA]</scope>
    <source>
        <strain evidence="2">SP5</strain>
    </source>
</reference>
<accession>A0A225E1R1</accession>
<dbReference type="AlphaFoldDB" id="A0A225E1R1"/>
<sequence length="118" mass="13670">MDGLGLLEVLAELQIEFVTFPDRGLDRHMGDRDLWNYCQANDLVLLTENRNHENENSLDATIQDSWREGRLPVLTLANKGRFENSPKYAEQVAKDMAELLFTIFHEGVRDRPRIFVPI</sequence>
<dbReference type="EMBL" id="NIDE01000004">
    <property type="protein sequence ID" value="OWK43419.1"/>
    <property type="molecule type" value="Genomic_DNA"/>
</dbReference>
<proteinExistence type="predicted"/>
<keyword evidence="2" id="KW-1185">Reference proteome</keyword>